<dbReference type="PANTHER" id="PTHR31646">
    <property type="entry name" value="ALPHA-1,2-MANNOSYLTRANSFERASE MNN2"/>
    <property type="match status" value="1"/>
</dbReference>
<accession>A0A9W4U0Y4</accession>
<dbReference type="InterPro" id="IPR022751">
    <property type="entry name" value="Alpha_mannosyltransferase"/>
</dbReference>
<keyword evidence="8" id="KW-0333">Golgi apparatus</keyword>
<evidence type="ECO:0000256" key="2">
    <source>
        <dbReference type="ARBA" id="ARBA00004922"/>
    </source>
</evidence>
<dbReference type="SUPFAM" id="SSF53448">
    <property type="entry name" value="Nucleotide-diphospho-sugar transferases"/>
    <property type="match status" value="1"/>
</dbReference>
<keyword evidence="7" id="KW-1133">Transmembrane helix</keyword>
<keyword evidence="6" id="KW-0735">Signal-anchor</keyword>
<evidence type="ECO:0000256" key="9">
    <source>
        <dbReference type="ARBA" id="ARBA00023136"/>
    </source>
</evidence>
<comment type="pathway">
    <text evidence="2">Protein modification; protein glycosylation.</text>
</comment>
<evidence type="ECO:0000256" key="1">
    <source>
        <dbReference type="ARBA" id="ARBA00004323"/>
    </source>
</evidence>
<keyword evidence="5" id="KW-0812">Transmembrane</keyword>
<evidence type="ECO:0000256" key="10">
    <source>
        <dbReference type="SAM" id="MobiDB-lite"/>
    </source>
</evidence>
<dbReference type="GO" id="GO:0000026">
    <property type="term" value="F:alpha-1,2-mannosyltransferase activity"/>
    <property type="evidence" value="ECO:0007669"/>
    <property type="project" value="TreeGrafter"/>
</dbReference>
<gene>
    <name evidence="11" type="ORF">CANVERA_P3912</name>
</gene>
<evidence type="ECO:0000256" key="8">
    <source>
        <dbReference type="ARBA" id="ARBA00023034"/>
    </source>
</evidence>
<evidence type="ECO:0000256" key="6">
    <source>
        <dbReference type="ARBA" id="ARBA00022968"/>
    </source>
</evidence>
<evidence type="ECO:0000256" key="3">
    <source>
        <dbReference type="ARBA" id="ARBA00009105"/>
    </source>
</evidence>
<dbReference type="EMBL" id="CANTUO010000004">
    <property type="protein sequence ID" value="CAI5759399.1"/>
    <property type="molecule type" value="Genomic_DNA"/>
</dbReference>
<dbReference type="PANTHER" id="PTHR31646:SF1">
    <property type="entry name" value="ALPHA-1,2-MANNOSYLTRANSFERASE MNN2"/>
    <property type="match status" value="1"/>
</dbReference>
<evidence type="ECO:0000313" key="12">
    <source>
        <dbReference type="Proteomes" id="UP001152885"/>
    </source>
</evidence>
<keyword evidence="12" id="KW-1185">Reference proteome</keyword>
<comment type="subcellular location">
    <subcellularLocation>
        <location evidence="1">Golgi apparatus membrane</location>
        <topology evidence="1">Single-pass type II membrane protein</topology>
    </subcellularLocation>
</comment>
<feature type="compositionally biased region" description="Low complexity" evidence="10">
    <location>
        <begin position="49"/>
        <end position="60"/>
    </location>
</feature>
<sequence length="569" mass="65520">MLNRKIFQSKNLLLIALISLITLSLLIITTHPQANETTKQIINKLTPGTTATKPTINNTTDSNSESQVDDDDDLHTVLPEDTSKFQNHLDFWDFIFKIFKKYELSKDIQPLIDYNDFTQATLEDNESRKALLQKADLHNVDKVKQLHKSVIDALPNKLSESVYKKGSTGIVTIGGGFYSWMAFLQILQLRKIGSTLPVELIIPSFGSYEDEFELCQEILPKYNAKCVIVPEQFGSRVMKNWSFGSYQYKALALVLSSFQHTLLLDSDNSPVVNPDSFFDQPVYKDNGLVLWPDYWVRSMSPKWYDMIDKPYSTEVKDKDSRFPLTIPEKLTPEQEQHTRFNDLKGVLSDRATESGQVLFNKDTHGKVALMVLYYNLFGPELYYKLFSLGALGEGDKDTFAAAALDVGKPYYQVHSHIKTLGWKSQDGEYHGMVMGQKNPQIDYELFDKVQKDLVSKNQNWSDEEKKLFDDDSNVPVFTLHCNIKKIHPPDFMKDKSIINDEGTSMNVRFYNSFKFMDKEGQELDFELERWKLVNKVACEDKIKFSIFKDQDMDKVCSFIKNSIDFYSKN</sequence>
<protein>
    <recommendedName>
        <fullName evidence="13">Alpha-1,2-mannosyltransferase</fullName>
    </recommendedName>
</protein>
<dbReference type="InterPro" id="IPR029044">
    <property type="entry name" value="Nucleotide-diphossugar_trans"/>
</dbReference>
<feature type="region of interest" description="Disordered" evidence="10">
    <location>
        <begin position="47"/>
        <end position="70"/>
    </location>
</feature>
<proteinExistence type="inferred from homology"/>
<dbReference type="Pfam" id="PF11051">
    <property type="entry name" value="Mannosyl_trans3"/>
    <property type="match status" value="1"/>
</dbReference>
<dbReference type="GO" id="GO:0046354">
    <property type="term" value="P:mannan biosynthetic process"/>
    <property type="evidence" value="ECO:0007669"/>
    <property type="project" value="TreeGrafter"/>
</dbReference>
<dbReference type="GO" id="GO:0000139">
    <property type="term" value="C:Golgi membrane"/>
    <property type="evidence" value="ECO:0007669"/>
    <property type="project" value="UniProtKB-SubCell"/>
</dbReference>
<evidence type="ECO:0000256" key="7">
    <source>
        <dbReference type="ARBA" id="ARBA00022989"/>
    </source>
</evidence>
<evidence type="ECO:0000256" key="5">
    <source>
        <dbReference type="ARBA" id="ARBA00022692"/>
    </source>
</evidence>
<reference evidence="11" key="1">
    <citation type="submission" date="2022-12" db="EMBL/GenBank/DDBJ databases">
        <authorList>
            <person name="Brejova B."/>
        </authorList>
    </citation>
    <scope>NUCLEOTIDE SEQUENCE</scope>
</reference>
<name>A0A9W4U0Y4_9ASCO</name>
<dbReference type="AlphaFoldDB" id="A0A9W4U0Y4"/>
<comment type="caution">
    <text evidence="11">The sequence shown here is derived from an EMBL/GenBank/DDBJ whole genome shotgun (WGS) entry which is preliminary data.</text>
</comment>
<organism evidence="11 12">
    <name type="scientific">Candida verbasci</name>
    <dbReference type="NCBI Taxonomy" id="1227364"/>
    <lineage>
        <taxon>Eukaryota</taxon>
        <taxon>Fungi</taxon>
        <taxon>Dikarya</taxon>
        <taxon>Ascomycota</taxon>
        <taxon>Saccharomycotina</taxon>
        <taxon>Pichiomycetes</taxon>
        <taxon>Debaryomycetaceae</taxon>
        <taxon>Candida/Lodderomyces clade</taxon>
        <taxon>Candida</taxon>
    </lineage>
</organism>
<evidence type="ECO:0000313" key="11">
    <source>
        <dbReference type="EMBL" id="CAI5759399.1"/>
    </source>
</evidence>
<comment type="similarity">
    <text evidence="3">Belongs to the MNN1/MNT family.</text>
</comment>
<keyword evidence="9" id="KW-0472">Membrane</keyword>
<evidence type="ECO:0000256" key="4">
    <source>
        <dbReference type="ARBA" id="ARBA00022679"/>
    </source>
</evidence>
<keyword evidence="4" id="KW-0808">Transferase</keyword>
<evidence type="ECO:0008006" key="13">
    <source>
        <dbReference type="Google" id="ProtNLM"/>
    </source>
</evidence>
<dbReference type="OrthoDB" id="430354at2759"/>
<dbReference type="Proteomes" id="UP001152885">
    <property type="component" value="Unassembled WGS sequence"/>
</dbReference>